<name>A0A1I2WJC8_9SPHI</name>
<comment type="similarity">
    <text evidence="1">In the C-terminal section; belongs to the trehalose phosphatase family.</text>
</comment>
<dbReference type="Gene3D" id="3.40.50.2000">
    <property type="entry name" value="Glycogen Phosphorylase B"/>
    <property type="match status" value="2"/>
</dbReference>
<comment type="similarity">
    <text evidence="2">Belongs to the glycosyltransferase 20 family.</text>
</comment>
<evidence type="ECO:0000256" key="2">
    <source>
        <dbReference type="ARBA" id="ARBA00008799"/>
    </source>
</evidence>
<dbReference type="InterPro" id="IPR003337">
    <property type="entry name" value="Trehalose_PPase"/>
</dbReference>
<dbReference type="SUPFAM" id="SSF53756">
    <property type="entry name" value="UDP-Glycosyltransferase/glycogen phosphorylase"/>
    <property type="match status" value="1"/>
</dbReference>
<organism evidence="3 4">
    <name type="scientific">Pedobacter insulae</name>
    <dbReference type="NCBI Taxonomy" id="414048"/>
    <lineage>
        <taxon>Bacteria</taxon>
        <taxon>Pseudomonadati</taxon>
        <taxon>Bacteroidota</taxon>
        <taxon>Sphingobacteriia</taxon>
        <taxon>Sphingobacteriales</taxon>
        <taxon>Sphingobacteriaceae</taxon>
        <taxon>Pedobacter</taxon>
    </lineage>
</organism>
<accession>A0A1I2WJC8</accession>
<dbReference type="Pfam" id="PF00982">
    <property type="entry name" value="Glyco_transf_20"/>
    <property type="match status" value="1"/>
</dbReference>
<evidence type="ECO:0000256" key="1">
    <source>
        <dbReference type="ARBA" id="ARBA00006330"/>
    </source>
</evidence>
<dbReference type="Pfam" id="PF02358">
    <property type="entry name" value="Trehalose_PPase"/>
    <property type="match status" value="1"/>
</dbReference>
<reference evidence="3 4" key="1">
    <citation type="submission" date="2016-10" db="EMBL/GenBank/DDBJ databases">
        <authorList>
            <person name="de Groot N.N."/>
        </authorList>
    </citation>
    <scope>NUCLEOTIDE SEQUENCE [LARGE SCALE GENOMIC DNA]</scope>
    <source>
        <strain evidence="3 4">DSM 18684</strain>
    </source>
</reference>
<sequence>MKTIIISNRLPVKIIEENNEYKYIPSEGGLATGLGDIYKNGNSIWIGWPGLEIPEDRQLEVANKLAELHLYPVFLTQEEINLFYEGFSNEVLWPVFHYVVTYAKYEQSYWDSYKAVNEKFANNTIKFIEQGDQIWVQDYQLLLVPHLIRAYKQDAIIGFFQHIPFPSYEIFRLIPWRNELLTGLTGADLIGFHTYDDVRHFLHTTARLLPITASANILTCNERQIVVEAFPMGIDFDKFSSLPKQPAVFKEIERLNNVPDKATHVLSIDRLDYSKGILERLQAYSLLLENNPEYVGKIVWTMVVVPSRDTVPQYRDLKEQIDRTVGDINSRHRTATWNPINYFYRSFPIEELSIFYATADICLVTPMRDGMNLVSKEYVASRNNDDGVLILSEMAGSSKELTDALIVNPNNLGDIMNAIEHAMQMPQEEQRERMIAMRAVVKKFSVKRWVDNFMLKLAEVKQLQDSLKTKHATNEVNNLIIDHYKAAQSRIFFLDYDGTLVGFKKNIENASPDPELYELIDKLNESPLNKVVIVSGRRHETLEKWFGHLKIDLIGEHGAWQKTSDENWSSLPLLTNQWKQEIKTLLETYIDRTPGSFIEEKSYSIVWHYRKVEEGLGELRANEIVSHLTILTADRGLQIMHGNKVIEFKNMEVNKGKAVLNWLHDKNPDFIMALGDDHTDEDIFKAMPPEAFTIKVGNNPSEARYYLTDYKEVRKLLSSLV</sequence>
<dbReference type="RefSeq" id="WP_090993058.1">
    <property type="nucleotide sequence ID" value="NZ_FOPP01000004.1"/>
</dbReference>
<dbReference type="Proteomes" id="UP000199666">
    <property type="component" value="Unassembled WGS sequence"/>
</dbReference>
<dbReference type="OrthoDB" id="9761633at2"/>
<dbReference type="NCBIfam" id="NF011071">
    <property type="entry name" value="PRK14501.1"/>
    <property type="match status" value="1"/>
</dbReference>
<evidence type="ECO:0000313" key="4">
    <source>
        <dbReference type="Proteomes" id="UP000199666"/>
    </source>
</evidence>
<dbReference type="AlphaFoldDB" id="A0A1I2WJC8"/>
<dbReference type="STRING" id="414048.SAMN04489864_10496"/>
<dbReference type="GO" id="GO:0003825">
    <property type="term" value="F:alpha,alpha-trehalose-phosphate synthase (UDP-forming) activity"/>
    <property type="evidence" value="ECO:0007669"/>
    <property type="project" value="TreeGrafter"/>
</dbReference>
<dbReference type="InterPro" id="IPR001830">
    <property type="entry name" value="Glyco_trans_20"/>
</dbReference>
<dbReference type="GO" id="GO:0005992">
    <property type="term" value="P:trehalose biosynthetic process"/>
    <property type="evidence" value="ECO:0007669"/>
    <property type="project" value="InterPro"/>
</dbReference>
<dbReference type="Gene3D" id="3.40.50.1000">
    <property type="entry name" value="HAD superfamily/HAD-like"/>
    <property type="match status" value="1"/>
</dbReference>
<dbReference type="InterPro" id="IPR006379">
    <property type="entry name" value="HAD-SF_hydro_IIB"/>
</dbReference>
<dbReference type="CDD" id="cd03788">
    <property type="entry name" value="GT20_TPS"/>
    <property type="match status" value="1"/>
</dbReference>
<dbReference type="NCBIfam" id="TIGR01484">
    <property type="entry name" value="HAD-SF-IIB"/>
    <property type="match status" value="1"/>
</dbReference>
<dbReference type="PANTHER" id="PTHR10788:SF106">
    <property type="entry name" value="BCDNA.GH08860"/>
    <property type="match status" value="1"/>
</dbReference>
<evidence type="ECO:0000313" key="3">
    <source>
        <dbReference type="EMBL" id="SFH01425.1"/>
    </source>
</evidence>
<dbReference type="GO" id="GO:0005829">
    <property type="term" value="C:cytosol"/>
    <property type="evidence" value="ECO:0007669"/>
    <property type="project" value="TreeGrafter"/>
</dbReference>
<dbReference type="SUPFAM" id="SSF56784">
    <property type="entry name" value="HAD-like"/>
    <property type="match status" value="1"/>
</dbReference>
<dbReference type="NCBIfam" id="TIGR00685">
    <property type="entry name" value="T6PP"/>
    <property type="match status" value="1"/>
</dbReference>
<keyword evidence="4" id="KW-1185">Reference proteome</keyword>
<dbReference type="InterPro" id="IPR036412">
    <property type="entry name" value="HAD-like_sf"/>
</dbReference>
<proteinExistence type="inferred from homology"/>
<dbReference type="GO" id="GO:0004805">
    <property type="term" value="F:trehalose-phosphatase activity"/>
    <property type="evidence" value="ECO:0007669"/>
    <property type="project" value="TreeGrafter"/>
</dbReference>
<dbReference type="InterPro" id="IPR023214">
    <property type="entry name" value="HAD_sf"/>
</dbReference>
<protein>
    <submittedName>
        <fullName evidence="3">Trehalose 6-phosphate synthase /trehalose 6-phosphatase</fullName>
    </submittedName>
</protein>
<dbReference type="CDD" id="cd01627">
    <property type="entry name" value="HAD_TPP"/>
    <property type="match status" value="1"/>
</dbReference>
<gene>
    <name evidence="3" type="ORF">SAMN04489864_10496</name>
</gene>
<dbReference type="Gene3D" id="3.30.70.1020">
    <property type="entry name" value="Trehalose-6-phosphate phosphatase related protein, domain 2"/>
    <property type="match status" value="1"/>
</dbReference>
<dbReference type="PANTHER" id="PTHR10788">
    <property type="entry name" value="TREHALOSE-6-PHOSPHATE SYNTHASE"/>
    <property type="match status" value="1"/>
</dbReference>
<dbReference type="EMBL" id="FOPP01000004">
    <property type="protein sequence ID" value="SFH01425.1"/>
    <property type="molecule type" value="Genomic_DNA"/>
</dbReference>